<evidence type="ECO:0000313" key="8">
    <source>
        <dbReference type="EMBL" id="MBB3971752.1"/>
    </source>
</evidence>
<dbReference type="Gene3D" id="2.60.40.1180">
    <property type="entry name" value="Golgi alpha-mannosidase II"/>
    <property type="match status" value="1"/>
</dbReference>
<dbReference type="InterPro" id="IPR049171">
    <property type="entry name" value="GLGE_C"/>
</dbReference>
<comment type="function">
    <text evidence="6">Maltosyltransferase that uses maltose 1-phosphate (M1P) as the sugar donor to elongate linear or branched alpha-(1-&gt;4)-glucans. Is involved in a branched alpha-glucan biosynthetic pathway from trehalose, together with TreS, Mak and GlgB.</text>
</comment>
<dbReference type="InterPro" id="IPR017853">
    <property type="entry name" value="GH"/>
</dbReference>
<comment type="catalytic activity">
    <reaction evidence="5 6">
        <text>alpha-maltose 1-phosphate + [(1-&gt;4)-alpha-D-glucosyl](n) = [(1-&gt;4)-alpha-D-glucosyl](n+2) + phosphate</text>
        <dbReference type="Rhea" id="RHEA:42692"/>
        <dbReference type="Rhea" id="RHEA-COMP:9584"/>
        <dbReference type="Rhea" id="RHEA-COMP:10183"/>
        <dbReference type="ChEBI" id="CHEBI:15444"/>
        <dbReference type="ChEBI" id="CHEBI:43474"/>
        <dbReference type="ChEBI" id="CHEBI:63576"/>
        <dbReference type="EC" id="2.4.99.16"/>
    </reaction>
</comment>
<organism evidence="8 9">
    <name type="scientific">Hansschlegelia beijingensis</name>
    <dbReference type="NCBI Taxonomy" id="1133344"/>
    <lineage>
        <taxon>Bacteria</taxon>
        <taxon>Pseudomonadati</taxon>
        <taxon>Pseudomonadota</taxon>
        <taxon>Alphaproteobacteria</taxon>
        <taxon>Hyphomicrobiales</taxon>
        <taxon>Methylopilaceae</taxon>
        <taxon>Hansschlegelia</taxon>
    </lineage>
</organism>
<sequence length="665" mass="75865">MRDDSAGAVEAARRPRIAIEALSPTVDAGRFPVKTIVGRPVTVEADIFADGHDMLLADVLWRGPDDQEFRRAPMRLIANDRWRAVLTPEAIGRHEIVVEAWWDEFGTFRRDLTKKREVGLDVSLETEEGLILLEKLASAARPEAARPLVDLILRARDSDVADRVSQLLSRATHEAALRADRRAFASRSDSYPLEVERIQAEFASWYELFPRSESGDPNRHGSFRDVIRRLPMIRDMGFDVLYFPPIHPIGETNRKGRNNTLTPGPADVGSPYAIGSAEGGHDAVHPELGTIEDFRELVAAAAQHGLEIALDFAIQCSPDHPWLKEHPGWFDWRPDGTIKYAENPPKKYQDIVNVDFYAPDAVPGLWQALRDVVLYWVEQGVKTFRVDNPHTKSFAFWEWMIADIRAEHPDVIFLAEAFTRPKVMYRLAKLGYSQSYTYFTWRNHKQEIQEYLTELSTADPKHFFRPHFFVNTPDINPFFLQTSGRAGFLIRAALATTLSGLWGMYNGFELCEAAPLPGKEEYLDSEKYEIRVRNWNQPGNIITEITRLNRIRRENPALQTHLNVRFYNAFDDMVLCFGKPGGSPDGAPLDEMILVLISLDPDFERHATYELPLWEFGLPDHGALAVEDLMRGNRFTLTGKTQSVYFNPREMPFHVWRLTRLQGVA</sequence>
<keyword evidence="2 6" id="KW-0328">Glycosyltransferase</keyword>
<feature type="binding site" evidence="6">
    <location>
        <position position="315"/>
    </location>
    <ligand>
        <name>alpha-maltose 1-phosphate</name>
        <dbReference type="ChEBI" id="CHEBI:63576"/>
    </ligand>
</feature>
<feature type="domain" description="Glycosyl hydrolase family 13 catalytic" evidence="7">
    <location>
        <begin position="207"/>
        <end position="552"/>
    </location>
</feature>
<evidence type="ECO:0000256" key="1">
    <source>
        <dbReference type="ARBA" id="ARBA00011738"/>
    </source>
</evidence>
<dbReference type="PANTHER" id="PTHR47786:SF2">
    <property type="entry name" value="GLYCOSYL HYDROLASE FAMILY 13 CATALYTIC DOMAIN-CONTAINING PROTEIN"/>
    <property type="match status" value="1"/>
</dbReference>
<keyword evidence="4 6" id="KW-0119">Carbohydrate metabolism</keyword>
<proteinExistence type="inferred from homology"/>
<evidence type="ECO:0000256" key="5">
    <source>
        <dbReference type="ARBA" id="ARBA00048735"/>
    </source>
</evidence>
<keyword evidence="9" id="KW-1185">Reference proteome</keyword>
<dbReference type="InterPro" id="IPR006047">
    <property type="entry name" value="GH13_cat_dom"/>
</dbReference>
<dbReference type="Gene3D" id="3.20.20.80">
    <property type="entry name" value="Glycosidases"/>
    <property type="match status" value="1"/>
</dbReference>
<protein>
    <recommendedName>
        <fullName evidence="6">Alpha-1,4-glucan:maltose-1-phosphate maltosyltransferase</fullName>
        <shortName evidence="6">GMPMT</shortName>
        <ecNumber evidence="6">2.4.99.16</ecNumber>
    </recommendedName>
    <alternativeName>
        <fullName evidence="6">(1-&gt;4)-alpha-D-glucan:maltose-1-phosphate alpha-D-maltosyltransferase</fullName>
    </alternativeName>
</protein>
<dbReference type="Gene3D" id="2.60.40.10">
    <property type="entry name" value="Immunoglobulins"/>
    <property type="match status" value="1"/>
</dbReference>
<comment type="similarity">
    <text evidence="6">Belongs to the glycosyl hydrolase 13 family. GlgE subfamily.</text>
</comment>
<dbReference type="GO" id="GO:0030979">
    <property type="term" value="P:alpha-glucan biosynthetic process"/>
    <property type="evidence" value="ECO:0007669"/>
    <property type="project" value="UniProtKB-UniRule"/>
</dbReference>
<dbReference type="PANTHER" id="PTHR47786">
    <property type="entry name" value="ALPHA-1,4-GLUCAN:MALTOSE-1-PHOSPHATE MALTOSYLTRANSFERASE"/>
    <property type="match status" value="1"/>
</dbReference>
<dbReference type="SUPFAM" id="SSF51445">
    <property type="entry name" value="(Trans)glycosidases"/>
    <property type="match status" value="1"/>
</dbReference>
<keyword evidence="3 6" id="KW-0808">Transferase</keyword>
<evidence type="ECO:0000256" key="2">
    <source>
        <dbReference type="ARBA" id="ARBA00022676"/>
    </source>
</evidence>
<evidence type="ECO:0000259" key="7">
    <source>
        <dbReference type="SMART" id="SM00642"/>
    </source>
</evidence>
<feature type="active site" description="Nucleophile" evidence="6">
    <location>
        <position position="387"/>
    </location>
</feature>
<comment type="subunit">
    <text evidence="1 6">Homodimer.</text>
</comment>
<dbReference type="EC" id="2.4.99.16" evidence="6"/>
<dbReference type="Pfam" id="PF21702">
    <property type="entry name" value="GLGE_C"/>
    <property type="match status" value="1"/>
</dbReference>
<dbReference type="InterPro" id="IPR013780">
    <property type="entry name" value="Glyco_hydro_b"/>
</dbReference>
<feature type="site" description="Transition state stabilizer" evidence="6">
    <location>
        <position position="474"/>
    </location>
</feature>
<dbReference type="Pfam" id="PF00128">
    <property type="entry name" value="Alpha-amylase"/>
    <property type="match status" value="1"/>
</dbReference>
<dbReference type="EMBL" id="JACIDR010000001">
    <property type="protein sequence ID" value="MBB3971752.1"/>
    <property type="molecule type" value="Genomic_DNA"/>
</dbReference>
<dbReference type="InterPro" id="IPR026585">
    <property type="entry name" value="GlgE"/>
</dbReference>
<evidence type="ECO:0000313" key="9">
    <source>
        <dbReference type="Proteomes" id="UP000528964"/>
    </source>
</evidence>
<evidence type="ECO:0000256" key="6">
    <source>
        <dbReference type="HAMAP-Rule" id="MF_02124"/>
    </source>
</evidence>
<dbReference type="AlphaFoldDB" id="A0A7W6CWW9"/>
<gene>
    <name evidence="6" type="primary">glgE</name>
    <name evidence="8" type="ORF">GGR24_000385</name>
</gene>
<evidence type="ECO:0000256" key="3">
    <source>
        <dbReference type="ARBA" id="ARBA00022679"/>
    </source>
</evidence>
<feature type="binding site" evidence="6">
    <location>
        <begin position="527"/>
        <end position="528"/>
    </location>
    <ligand>
        <name>alpha-maltose 1-phosphate</name>
        <dbReference type="ChEBI" id="CHEBI:63576"/>
    </ligand>
</feature>
<dbReference type="Pfam" id="PF11896">
    <property type="entry name" value="GlgE_dom_N_S"/>
    <property type="match status" value="1"/>
</dbReference>
<evidence type="ECO:0000256" key="4">
    <source>
        <dbReference type="ARBA" id="ARBA00023277"/>
    </source>
</evidence>
<dbReference type="GO" id="GO:0016758">
    <property type="term" value="F:hexosyltransferase activity"/>
    <property type="evidence" value="ECO:0007669"/>
    <property type="project" value="UniProtKB-UniRule"/>
</dbReference>
<dbReference type="Proteomes" id="UP000528964">
    <property type="component" value="Unassembled WGS sequence"/>
</dbReference>
<dbReference type="SMART" id="SM00642">
    <property type="entry name" value="Aamy"/>
    <property type="match status" value="1"/>
</dbReference>
<reference evidence="8 9" key="1">
    <citation type="submission" date="2020-08" db="EMBL/GenBank/DDBJ databases">
        <title>Genomic Encyclopedia of Type Strains, Phase IV (KMG-IV): sequencing the most valuable type-strain genomes for metagenomic binning, comparative biology and taxonomic classification.</title>
        <authorList>
            <person name="Goeker M."/>
        </authorList>
    </citation>
    <scope>NUCLEOTIDE SEQUENCE [LARGE SCALE GENOMIC DNA]</scope>
    <source>
        <strain evidence="8 9">DSM 25481</strain>
    </source>
</reference>
<feature type="active site" description="Proton donor" evidence="6">
    <location>
        <position position="416"/>
    </location>
</feature>
<comment type="caution">
    <text evidence="8">The sequence shown here is derived from an EMBL/GenBank/DDBJ whole genome shotgun (WGS) entry which is preliminary data.</text>
</comment>
<dbReference type="GO" id="GO:0004553">
    <property type="term" value="F:hydrolase activity, hydrolyzing O-glycosyl compounds"/>
    <property type="evidence" value="ECO:0007669"/>
    <property type="project" value="InterPro"/>
</dbReference>
<dbReference type="CDD" id="cd11344">
    <property type="entry name" value="AmyAc_GlgE_like"/>
    <property type="match status" value="1"/>
</dbReference>
<feature type="binding site" evidence="6">
    <location>
        <position position="350"/>
    </location>
    <ligand>
        <name>alpha-maltose 1-phosphate</name>
        <dbReference type="ChEBI" id="CHEBI:63576"/>
    </ligand>
</feature>
<dbReference type="InterPro" id="IPR013783">
    <property type="entry name" value="Ig-like_fold"/>
</dbReference>
<name>A0A7W6CWW9_9HYPH</name>
<feature type="binding site" evidence="6">
    <location>
        <position position="255"/>
    </location>
    <ligand>
        <name>alpha-maltose 1-phosphate</name>
        <dbReference type="ChEBI" id="CHEBI:63576"/>
    </ligand>
</feature>
<dbReference type="InterPro" id="IPR021828">
    <property type="entry name" value="GlgE_dom_N/S"/>
</dbReference>
<accession>A0A7W6CWW9</accession>
<dbReference type="Gene3D" id="1.20.58.80">
    <property type="entry name" value="Phosphotransferase system, lactose/cellobiose-type IIA subunit"/>
    <property type="match status" value="1"/>
</dbReference>
<feature type="binding site" evidence="6">
    <location>
        <position position="388"/>
    </location>
    <ligand>
        <name>alpha-maltose 1-phosphate</name>
        <dbReference type="ChEBI" id="CHEBI:63576"/>
    </ligand>
</feature>
<dbReference type="HAMAP" id="MF_02124">
    <property type="entry name" value="GlgE"/>
    <property type="match status" value="1"/>
</dbReference>
<dbReference type="RefSeq" id="WP_183393603.1">
    <property type="nucleotide sequence ID" value="NZ_JACIDR010000001.1"/>
</dbReference>